<dbReference type="Pfam" id="PF20434">
    <property type="entry name" value="BD-FAE"/>
    <property type="match status" value="1"/>
</dbReference>
<sequence length="267" mass="29030">MQRIELPLWPGRPPFATGPYPDDTPVIEAYLPDPTVRTGYGMLALPGGGYSFLSEKSGRQYGEWFAGRGIAVFVVRFRLGSRGYNFRAKCADAYAALSLVRAHAGEWGMDPQRIGVIGTSAGGHLAGVLCTGAGRTLLAQEGVGEVADIAQVPGFGVFCYGVLSLTDPLAHRETRANFLGDWQHDAAMQRAFSPIEAVHGSCPRAFVWHTGEDLEVSAEHSWQFTRRLADAGVPHELHLYQKGAHALGLARDEGLHWAEDCLRWITG</sequence>
<feature type="domain" description="BD-FAE-like" evidence="2">
    <location>
        <begin position="42"/>
        <end position="228"/>
    </location>
</feature>
<dbReference type="PANTHER" id="PTHR48081">
    <property type="entry name" value="AB HYDROLASE SUPERFAMILY PROTEIN C4A8.06C"/>
    <property type="match status" value="1"/>
</dbReference>
<dbReference type="Proteomes" id="UP001061302">
    <property type="component" value="Chromosome"/>
</dbReference>
<organism evidence="3 4">
    <name type="scientific">Chitiniphilus purpureus</name>
    <dbReference type="NCBI Taxonomy" id="2981137"/>
    <lineage>
        <taxon>Bacteria</taxon>
        <taxon>Pseudomonadati</taxon>
        <taxon>Pseudomonadota</taxon>
        <taxon>Betaproteobacteria</taxon>
        <taxon>Neisseriales</taxon>
        <taxon>Chitinibacteraceae</taxon>
        <taxon>Chitiniphilus</taxon>
    </lineage>
</organism>
<accession>A0ABY6DIH1</accession>
<dbReference type="SUPFAM" id="SSF53474">
    <property type="entry name" value="alpha/beta-Hydrolases"/>
    <property type="match status" value="1"/>
</dbReference>
<evidence type="ECO:0000256" key="1">
    <source>
        <dbReference type="ARBA" id="ARBA00022801"/>
    </source>
</evidence>
<keyword evidence="4" id="KW-1185">Reference proteome</keyword>
<gene>
    <name evidence="3" type="ORF">N8I74_12500</name>
</gene>
<dbReference type="PANTHER" id="PTHR48081:SF6">
    <property type="entry name" value="PEPTIDASE S9 PROLYL OLIGOPEPTIDASE CATALYTIC DOMAIN-CONTAINING PROTEIN"/>
    <property type="match status" value="1"/>
</dbReference>
<dbReference type="InterPro" id="IPR049492">
    <property type="entry name" value="BD-FAE-like_dom"/>
</dbReference>
<dbReference type="RefSeq" id="WP_263123439.1">
    <property type="nucleotide sequence ID" value="NZ_CP106753.1"/>
</dbReference>
<evidence type="ECO:0000313" key="4">
    <source>
        <dbReference type="Proteomes" id="UP001061302"/>
    </source>
</evidence>
<name>A0ABY6DIH1_9NEIS</name>
<dbReference type="InterPro" id="IPR050300">
    <property type="entry name" value="GDXG_lipolytic_enzyme"/>
</dbReference>
<dbReference type="Gene3D" id="3.40.50.1820">
    <property type="entry name" value="alpha/beta hydrolase"/>
    <property type="match status" value="1"/>
</dbReference>
<keyword evidence="1 3" id="KW-0378">Hydrolase</keyword>
<reference evidence="3" key="1">
    <citation type="submission" date="2022-10" db="EMBL/GenBank/DDBJ databases">
        <title>Chitiniphilus purpureus sp. nov., a novel chitin-degrading bacterium isolated from crawfish pond sediment.</title>
        <authorList>
            <person name="Li K."/>
        </authorList>
    </citation>
    <scope>NUCLEOTIDE SEQUENCE</scope>
    <source>
        <strain evidence="3">CD1</strain>
    </source>
</reference>
<evidence type="ECO:0000259" key="2">
    <source>
        <dbReference type="Pfam" id="PF20434"/>
    </source>
</evidence>
<protein>
    <submittedName>
        <fullName evidence="3">Alpha/beta hydrolase</fullName>
    </submittedName>
</protein>
<evidence type="ECO:0000313" key="3">
    <source>
        <dbReference type="EMBL" id="UXY14139.1"/>
    </source>
</evidence>
<dbReference type="InterPro" id="IPR029058">
    <property type="entry name" value="AB_hydrolase_fold"/>
</dbReference>
<proteinExistence type="predicted"/>
<dbReference type="EMBL" id="CP106753">
    <property type="protein sequence ID" value="UXY14139.1"/>
    <property type="molecule type" value="Genomic_DNA"/>
</dbReference>
<dbReference type="GO" id="GO:0016787">
    <property type="term" value="F:hydrolase activity"/>
    <property type="evidence" value="ECO:0007669"/>
    <property type="project" value="UniProtKB-KW"/>
</dbReference>